<accession>A0A3P4B758</accession>
<dbReference type="PANTHER" id="PTHR45138">
    <property type="entry name" value="REGULATORY COMPONENTS OF SENSORY TRANSDUCTION SYSTEM"/>
    <property type="match status" value="1"/>
</dbReference>
<name>A0A3P4B758_9BURK</name>
<dbReference type="SUPFAM" id="SSF55073">
    <property type="entry name" value="Nucleotide cyclase"/>
    <property type="match status" value="1"/>
</dbReference>
<evidence type="ECO:0000259" key="2">
    <source>
        <dbReference type="PROSITE" id="PS50042"/>
    </source>
</evidence>
<evidence type="ECO:0000256" key="1">
    <source>
        <dbReference type="ARBA" id="ARBA00012528"/>
    </source>
</evidence>
<dbReference type="SMART" id="SM00267">
    <property type="entry name" value="GGDEF"/>
    <property type="match status" value="1"/>
</dbReference>
<dbReference type="NCBIfam" id="TIGR00254">
    <property type="entry name" value="GGDEF"/>
    <property type="match status" value="1"/>
</dbReference>
<protein>
    <recommendedName>
        <fullName evidence="1">diguanylate cyclase</fullName>
        <ecNumber evidence="1">2.7.7.65</ecNumber>
    </recommendedName>
</protein>
<feature type="domain" description="Cyclic nucleotide-binding" evidence="2">
    <location>
        <begin position="31"/>
        <end position="132"/>
    </location>
</feature>
<evidence type="ECO:0000313" key="4">
    <source>
        <dbReference type="EMBL" id="VCU71346.1"/>
    </source>
</evidence>
<dbReference type="SUPFAM" id="SSF51206">
    <property type="entry name" value="cAMP-binding domain-like"/>
    <property type="match status" value="1"/>
</dbReference>
<dbReference type="GO" id="GO:0043709">
    <property type="term" value="P:cell adhesion involved in single-species biofilm formation"/>
    <property type="evidence" value="ECO:0007669"/>
    <property type="project" value="TreeGrafter"/>
</dbReference>
<dbReference type="PANTHER" id="PTHR45138:SF24">
    <property type="entry name" value="DIGUANYLATE CYCLASE DGCC-RELATED"/>
    <property type="match status" value="1"/>
</dbReference>
<dbReference type="PROSITE" id="PS50042">
    <property type="entry name" value="CNMP_BINDING_3"/>
    <property type="match status" value="1"/>
</dbReference>
<dbReference type="InterPro" id="IPR050469">
    <property type="entry name" value="Diguanylate_Cyclase"/>
</dbReference>
<dbReference type="InterPro" id="IPR014710">
    <property type="entry name" value="RmlC-like_jellyroll"/>
</dbReference>
<proteinExistence type="predicted"/>
<dbReference type="RefSeq" id="WP_124080823.1">
    <property type="nucleotide sequence ID" value="NZ_UWPJ01000026.1"/>
</dbReference>
<sequence>MIGRIPSHMPADGAPGDLSAEDLDALERSLLFAGCTSSQRDAVRGFAYATHLAHGAILLQPGDPNFCVYVLVEGQLAAFTDADLQRRVARFVPGECLGEHALIGPDGGSVYVAAQWPSRLVALDARKLRAVMEAAPRIALNVLDMLSVRLRAANIRHDPQESPASIDFMANHDAVTGLYNRRWLDKAYPAELARCERDGEPVCLAVIDIDRFDRLHQALGHAVGDAILRQLADLTRNLLPSWDMLARLAGDRFAVLVPASLRDTVAMCERLRLHVSGRQFALRGQIATQMTLSIGVAQARSDFADTLARALQALERAKERGRNAVEPVPD</sequence>
<dbReference type="InterPro" id="IPR029787">
    <property type="entry name" value="Nucleotide_cyclase"/>
</dbReference>
<dbReference type="Gene3D" id="2.60.120.10">
    <property type="entry name" value="Jelly Rolls"/>
    <property type="match status" value="1"/>
</dbReference>
<dbReference type="GO" id="GO:0052621">
    <property type="term" value="F:diguanylate cyclase activity"/>
    <property type="evidence" value="ECO:0007669"/>
    <property type="project" value="UniProtKB-EC"/>
</dbReference>
<dbReference type="CDD" id="cd00038">
    <property type="entry name" value="CAP_ED"/>
    <property type="match status" value="1"/>
</dbReference>
<organism evidence="4 5">
    <name type="scientific">Pigmentiphaga humi</name>
    <dbReference type="NCBI Taxonomy" id="2478468"/>
    <lineage>
        <taxon>Bacteria</taxon>
        <taxon>Pseudomonadati</taxon>
        <taxon>Pseudomonadota</taxon>
        <taxon>Betaproteobacteria</taxon>
        <taxon>Burkholderiales</taxon>
        <taxon>Alcaligenaceae</taxon>
        <taxon>Pigmentiphaga</taxon>
    </lineage>
</organism>
<dbReference type="SMART" id="SM00100">
    <property type="entry name" value="cNMP"/>
    <property type="match status" value="1"/>
</dbReference>
<evidence type="ECO:0000259" key="3">
    <source>
        <dbReference type="PROSITE" id="PS50887"/>
    </source>
</evidence>
<dbReference type="CDD" id="cd01949">
    <property type="entry name" value="GGDEF"/>
    <property type="match status" value="1"/>
</dbReference>
<keyword evidence="5" id="KW-1185">Reference proteome</keyword>
<dbReference type="GO" id="GO:0005886">
    <property type="term" value="C:plasma membrane"/>
    <property type="evidence" value="ECO:0007669"/>
    <property type="project" value="TreeGrafter"/>
</dbReference>
<dbReference type="PROSITE" id="PS50887">
    <property type="entry name" value="GGDEF"/>
    <property type="match status" value="1"/>
</dbReference>
<dbReference type="InterPro" id="IPR043128">
    <property type="entry name" value="Rev_trsase/Diguanyl_cyclase"/>
</dbReference>
<dbReference type="InterPro" id="IPR018490">
    <property type="entry name" value="cNMP-bd_dom_sf"/>
</dbReference>
<dbReference type="InterPro" id="IPR000595">
    <property type="entry name" value="cNMP-bd_dom"/>
</dbReference>
<dbReference type="EC" id="2.7.7.65" evidence="1"/>
<dbReference type="InterPro" id="IPR000160">
    <property type="entry name" value="GGDEF_dom"/>
</dbReference>
<dbReference type="GO" id="GO:1902201">
    <property type="term" value="P:negative regulation of bacterial-type flagellum-dependent cell motility"/>
    <property type="evidence" value="ECO:0007669"/>
    <property type="project" value="TreeGrafter"/>
</dbReference>
<dbReference type="EMBL" id="UWPJ01000026">
    <property type="protein sequence ID" value="VCU71346.1"/>
    <property type="molecule type" value="Genomic_DNA"/>
</dbReference>
<feature type="domain" description="GGDEF" evidence="3">
    <location>
        <begin position="200"/>
        <end position="330"/>
    </location>
</feature>
<dbReference type="Pfam" id="PF00027">
    <property type="entry name" value="cNMP_binding"/>
    <property type="match status" value="1"/>
</dbReference>
<dbReference type="OrthoDB" id="9813903at2"/>
<dbReference type="Pfam" id="PF00990">
    <property type="entry name" value="GGDEF"/>
    <property type="match status" value="1"/>
</dbReference>
<dbReference type="Proteomes" id="UP000277294">
    <property type="component" value="Unassembled WGS sequence"/>
</dbReference>
<gene>
    <name evidence="4" type="primary">pleD_2</name>
    <name evidence="4" type="ORF">PIGHUM_03427</name>
</gene>
<dbReference type="Gene3D" id="3.30.70.270">
    <property type="match status" value="1"/>
</dbReference>
<dbReference type="AlphaFoldDB" id="A0A3P4B758"/>
<evidence type="ECO:0000313" key="5">
    <source>
        <dbReference type="Proteomes" id="UP000277294"/>
    </source>
</evidence>
<reference evidence="4 5" key="1">
    <citation type="submission" date="2018-10" db="EMBL/GenBank/DDBJ databases">
        <authorList>
            <person name="Criscuolo A."/>
        </authorList>
    </citation>
    <scope>NUCLEOTIDE SEQUENCE [LARGE SCALE GENOMIC DNA]</scope>
    <source>
        <strain evidence="4">DnA1</strain>
    </source>
</reference>